<dbReference type="GO" id="GO:0005737">
    <property type="term" value="C:cytoplasm"/>
    <property type="evidence" value="ECO:0007669"/>
    <property type="project" value="UniProtKB-SubCell"/>
</dbReference>
<comment type="subcellular location">
    <subcellularLocation>
        <location evidence="2">Cytoplasm</location>
    </subcellularLocation>
</comment>
<evidence type="ECO:0000256" key="2">
    <source>
        <dbReference type="PIRNR" id="PIRNR006276"/>
    </source>
</evidence>
<accession>A0A4U8Z230</accession>
<keyword evidence="2" id="KW-0963">Cytoplasm</keyword>
<dbReference type="RefSeq" id="WP_134489791.1">
    <property type="nucleotide sequence ID" value="NZ_CABFMQ020000001.1"/>
</dbReference>
<dbReference type="PANTHER" id="PTHR46268">
    <property type="entry name" value="STRESS RESPONSE PROTEIN NHAX"/>
    <property type="match status" value="1"/>
</dbReference>
<gene>
    <name evidence="5" type="ORF">MPC4_10251</name>
    <name evidence="4" type="ORF">MTUNDRAET4_2537</name>
</gene>
<proteinExistence type="inferred from homology"/>
<evidence type="ECO:0000256" key="1">
    <source>
        <dbReference type="ARBA" id="ARBA00008791"/>
    </source>
</evidence>
<dbReference type="EMBL" id="LR536450">
    <property type="protein sequence ID" value="VFU09424.1"/>
    <property type="molecule type" value="Genomic_DNA"/>
</dbReference>
<protein>
    <recommendedName>
        <fullName evidence="2">Universal stress protein</fullName>
    </recommendedName>
</protein>
<dbReference type="EMBL" id="CABFMQ020000001">
    <property type="protein sequence ID" value="VTZ48301.1"/>
    <property type="molecule type" value="Genomic_DNA"/>
</dbReference>
<keyword evidence="7" id="KW-1185">Reference proteome</keyword>
<dbReference type="InterPro" id="IPR014729">
    <property type="entry name" value="Rossmann-like_a/b/a_fold"/>
</dbReference>
<evidence type="ECO:0000313" key="6">
    <source>
        <dbReference type="Proteomes" id="UP000294360"/>
    </source>
</evidence>
<evidence type="ECO:0000259" key="3">
    <source>
        <dbReference type="Pfam" id="PF00582"/>
    </source>
</evidence>
<dbReference type="KEGG" id="mtun:MTUNDRAET4_2537"/>
<dbReference type="PRINTS" id="PR01438">
    <property type="entry name" value="UNVRSLSTRESS"/>
</dbReference>
<evidence type="ECO:0000313" key="4">
    <source>
        <dbReference type="EMBL" id="VFU09424.1"/>
    </source>
</evidence>
<evidence type="ECO:0000313" key="7">
    <source>
        <dbReference type="Proteomes" id="UP000485880"/>
    </source>
</evidence>
<dbReference type="InterPro" id="IPR006016">
    <property type="entry name" value="UspA"/>
</dbReference>
<feature type="domain" description="UspA" evidence="3">
    <location>
        <begin position="1"/>
        <end position="143"/>
    </location>
</feature>
<organism evidence="4 6">
    <name type="scientific">Methylocella tundrae</name>
    <dbReference type="NCBI Taxonomy" id="227605"/>
    <lineage>
        <taxon>Bacteria</taxon>
        <taxon>Pseudomonadati</taxon>
        <taxon>Pseudomonadota</taxon>
        <taxon>Alphaproteobacteria</taxon>
        <taxon>Hyphomicrobiales</taxon>
        <taxon>Beijerinckiaceae</taxon>
        <taxon>Methylocella</taxon>
    </lineage>
</organism>
<dbReference type="PIRSF" id="PIRSF006276">
    <property type="entry name" value="UspA"/>
    <property type="match status" value="1"/>
</dbReference>
<dbReference type="AlphaFoldDB" id="A0A4U8Z230"/>
<sequence length="145" mass="15227">MYSNILIPTDGSELASKAVSHGVELAKAIGAKVTILTVTLPFRVFSAEAAMIEDTPDDYTTRLAEQAEKTLGEASAVAVAAGVPVETLQVEDDRPYQAIIDTAASKGADLIIMASHGRKGISALILGSETSKVLTHCKVPVLVHR</sequence>
<dbReference type="SUPFAM" id="SSF52402">
    <property type="entry name" value="Adenine nucleotide alpha hydrolases-like"/>
    <property type="match status" value="1"/>
</dbReference>
<dbReference type="Proteomes" id="UP000294360">
    <property type="component" value="Chromosome"/>
</dbReference>
<comment type="similarity">
    <text evidence="1 2">Belongs to the universal stress protein A family.</text>
</comment>
<reference evidence="5 7" key="2">
    <citation type="submission" date="2019-05" db="EMBL/GenBank/DDBJ databases">
        <authorList>
            <person name="Farhan Ul Haque M."/>
        </authorList>
    </citation>
    <scope>NUCLEOTIDE SEQUENCE [LARGE SCALE GENOMIC DNA]</scope>
    <source>
        <strain evidence="5">2</strain>
    </source>
</reference>
<dbReference type="OrthoDB" id="5564966at2"/>
<dbReference type="Proteomes" id="UP000485880">
    <property type="component" value="Unassembled WGS sequence"/>
</dbReference>
<dbReference type="InterPro" id="IPR006015">
    <property type="entry name" value="Universal_stress_UspA"/>
</dbReference>
<dbReference type="Gene3D" id="3.40.50.620">
    <property type="entry name" value="HUPs"/>
    <property type="match status" value="1"/>
</dbReference>
<reference evidence="4 6" key="1">
    <citation type="submission" date="2019-03" db="EMBL/GenBank/DDBJ databases">
        <authorList>
            <person name="Kox A.R. M."/>
        </authorList>
    </citation>
    <scope>NUCLEOTIDE SEQUENCE [LARGE SCALE GENOMIC DNA]</scope>
    <source>
        <strain evidence="4">MTUNDRAET4 annotated genome</strain>
    </source>
</reference>
<dbReference type="Pfam" id="PF00582">
    <property type="entry name" value="Usp"/>
    <property type="match status" value="1"/>
</dbReference>
<dbReference type="PANTHER" id="PTHR46268:SF15">
    <property type="entry name" value="UNIVERSAL STRESS PROTEIN HP_0031"/>
    <property type="match status" value="1"/>
</dbReference>
<dbReference type="CDD" id="cd00293">
    <property type="entry name" value="USP-like"/>
    <property type="match status" value="1"/>
</dbReference>
<name>A0A4U8Z230_METTU</name>
<evidence type="ECO:0000313" key="5">
    <source>
        <dbReference type="EMBL" id="VTZ48301.1"/>
    </source>
</evidence>